<proteinExistence type="predicted"/>
<organism evidence="1 2">
    <name type="scientific">Exiguobacterium mexicanum</name>
    <dbReference type="NCBI Taxonomy" id="340146"/>
    <lineage>
        <taxon>Bacteria</taxon>
        <taxon>Bacillati</taxon>
        <taxon>Bacillota</taxon>
        <taxon>Bacilli</taxon>
        <taxon>Bacillales</taxon>
        <taxon>Bacillales Family XII. Incertae Sedis</taxon>
        <taxon>Exiguobacterium</taxon>
    </lineage>
</organism>
<dbReference type="Proteomes" id="UP001230807">
    <property type="component" value="Unassembled WGS sequence"/>
</dbReference>
<reference evidence="1 2" key="1">
    <citation type="submission" date="2023-06" db="EMBL/GenBank/DDBJ databases">
        <title>Influencing factors and mechanism of Cr(VI) reduction by facultative anaerobic Exiguobacterium sp. PY14.</title>
        <authorList>
            <person name="Zou L."/>
        </authorList>
    </citation>
    <scope>NUCLEOTIDE SEQUENCE [LARGE SCALE GENOMIC DNA]</scope>
    <source>
        <strain evidence="1 2">PY14</strain>
    </source>
</reference>
<accession>A0ABT7MS72</accession>
<dbReference type="EMBL" id="JASWER010000014">
    <property type="protein sequence ID" value="MDL5378029.1"/>
    <property type="molecule type" value="Genomic_DNA"/>
</dbReference>
<name>A0ABT7MS72_9BACL</name>
<keyword evidence="2" id="KW-1185">Reference proteome</keyword>
<sequence length="69" mass="8512">MSWRKQVKDDHDYHDQIKHIVQETMRHHEVSDAKLEAILTDLLEEMNRITLKIVDDHESARDYIHKRWY</sequence>
<protein>
    <submittedName>
        <fullName evidence="1">Uncharacterized protein</fullName>
    </submittedName>
</protein>
<dbReference type="RefSeq" id="WP_021065639.1">
    <property type="nucleotide sequence ID" value="NZ_CP183077.1"/>
</dbReference>
<evidence type="ECO:0000313" key="2">
    <source>
        <dbReference type="Proteomes" id="UP001230807"/>
    </source>
</evidence>
<evidence type="ECO:0000313" key="1">
    <source>
        <dbReference type="EMBL" id="MDL5378029.1"/>
    </source>
</evidence>
<gene>
    <name evidence="1" type="ORF">QR695_13555</name>
</gene>
<comment type="caution">
    <text evidence="1">The sequence shown here is derived from an EMBL/GenBank/DDBJ whole genome shotgun (WGS) entry which is preliminary data.</text>
</comment>